<name>A3R002_MUHV1</name>
<reference evidence="2" key="1">
    <citation type="journal article" date="2007" name="J. Gen. Virol.">
        <title>Extensive sequence variation exists among isolates of murine cytomegalovirus within members of the m02 family of genes.</title>
        <authorList>
            <person name="Corbett A.J."/>
            <person name="Forbes C.A."/>
            <person name="Moro D."/>
            <person name="Scalzo A.A."/>
        </authorList>
    </citation>
    <scope>NUCLEOTIDE SEQUENCE</scope>
    <source>
        <strain evidence="2">W8</strain>
    </source>
</reference>
<accession>A3R002</accession>
<keyword evidence="1" id="KW-0472">Membrane</keyword>
<sequence length="289" mass="33056">MQRLAFSVMRLLLSGILLSSPLTSERSERSKSFNDAAFLANPNRALIWPNLAKCFDTKDATRFLKESVNTKTGEKIFTCMPTISVYANATWSIEWVLGDWTTWLSEISRFMSTEHSPPKFVHTVPGIYWSRMMYIDSNNTDFKIDKDGALLVSPDVVRNDLAQGVRCLLRVCLWNDQDVNFDPVAVTNLSVVEALDDFIYPIEYPVRRGIDKNAYRWPSETKRGESIMSMGTFFGILTAEVVLAIVVHIAVRYYRKRQQDFDNTVEYRRSVCDPPPTLSSDPEIIEILD</sequence>
<organism evidence="2">
    <name type="scientific">Murid herpesvirus 1</name>
    <name type="common">MuHV-1</name>
    <name type="synonym">Mouse cytomegalovirus</name>
    <dbReference type="NCBI Taxonomy" id="10366"/>
    <lineage>
        <taxon>Viruses</taxon>
        <taxon>Duplodnaviria</taxon>
        <taxon>Heunggongvirae</taxon>
        <taxon>Peploviricota</taxon>
        <taxon>Herviviricetes</taxon>
        <taxon>Herpesvirales</taxon>
        <taxon>Orthoherpesviridae</taxon>
        <taxon>Betaherpesvirinae</taxon>
        <taxon>Muromegalovirus</taxon>
        <taxon>Muromegalovirus muridbeta1</taxon>
    </lineage>
</organism>
<evidence type="ECO:0000313" key="2">
    <source>
        <dbReference type="EMBL" id="ABM74019.1"/>
    </source>
</evidence>
<evidence type="ECO:0000256" key="1">
    <source>
        <dbReference type="SAM" id="Phobius"/>
    </source>
</evidence>
<protein>
    <submittedName>
        <fullName evidence="2">M05 protein</fullName>
    </submittedName>
</protein>
<dbReference type="Pfam" id="PF12216">
    <property type="entry name" value="m04gp34like"/>
    <property type="match status" value="1"/>
</dbReference>
<dbReference type="Gene3D" id="2.60.40.2900">
    <property type="match status" value="1"/>
</dbReference>
<dbReference type="EMBL" id="EF031247">
    <property type="protein sequence ID" value="ABM74019.1"/>
    <property type="molecule type" value="Genomic_DNA"/>
</dbReference>
<organismHost>
    <name type="scientific">Mus musculus</name>
    <name type="common">Mouse</name>
    <dbReference type="NCBI Taxonomy" id="10090"/>
</organismHost>
<dbReference type="InterPro" id="IPR022022">
    <property type="entry name" value="M04gp34-like"/>
</dbReference>
<keyword evidence="1" id="KW-1133">Transmembrane helix</keyword>
<proteinExistence type="predicted"/>
<keyword evidence="1" id="KW-0812">Transmembrane</keyword>
<feature type="transmembrane region" description="Helical" evidence="1">
    <location>
        <begin position="227"/>
        <end position="251"/>
    </location>
</feature>
<dbReference type="InterPro" id="IPR038708">
    <property type="entry name" value="Gp34-like_sf"/>
</dbReference>